<dbReference type="AlphaFoldDB" id="A0A915JGN8"/>
<proteinExistence type="predicted"/>
<feature type="region of interest" description="Disordered" evidence="1">
    <location>
        <begin position="1"/>
        <end position="31"/>
    </location>
</feature>
<dbReference type="Proteomes" id="UP000887565">
    <property type="component" value="Unplaced"/>
</dbReference>
<evidence type="ECO:0000313" key="2">
    <source>
        <dbReference type="Proteomes" id="UP000887565"/>
    </source>
</evidence>
<feature type="compositionally biased region" description="Basic and acidic residues" evidence="1">
    <location>
        <begin position="16"/>
        <end position="30"/>
    </location>
</feature>
<dbReference type="WBParaSite" id="nRc.2.0.1.t24888-RA">
    <property type="protein sequence ID" value="nRc.2.0.1.t24888-RA"/>
    <property type="gene ID" value="nRc.2.0.1.g24888"/>
</dbReference>
<accession>A0A915JGN8</accession>
<evidence type="ECO:0000256" key="1">
    <source>
        <dbReference type="SAM" id="MobiDB-lite"/>
    </source>
</evidence>
<evidence type="ECO:0000313" key="3">
    <source>
        <dbReference type="WBParaSite" id="nRc.2.0.1.t24888-RA"/>
    </source>
</evidence>
<organism evidence="2 3">
    <name type="scientific">Romanomermis culicivorax</name>
    <name type="common">Nematode worm</name>
    <dbReference type="NCBI Taxonomy" id="13658"/>
    <lineage>
        <taxon>Eukaryota</taxon>
        <taxon>Metazoa</taxon>
        <taxon>Ecdysozoa</taxon>
        <taxon>Nematoda</taxon>
        <taxon>Enoplea</taxon>
        <taxon>Dorylaimia</taxon>
        <taxon>Mermithida</taxon>
        <taxon>Mermithoidea</taxon>
        <taxon>Mermithidae</taxon>
        <taxon>Romanomermis</taxon>
    </lineage>
</organism>
<keyword evidence="2" id="KW-1185">Reference proteome</keyword>
<reference evidence="3" key="1">
    <citation type="submission" date="2022-11" db="UniProtKB">
        <authorList>
            <consortium name="WormBaseParasite"/>
        </authorList>
    </citation>
    <scope>IDENTIFICATION</scope>
</reference>
<name>A0A915JGN8_ROMCU</name>
<sequence>MRTWVIGLSHVSDGSGSKRDSIKLRSERSRQKVPNRQPFYREMVTLTPEIVNYTAGLVGLPNKNNLSRIYKDQLLHVNFLDFLKRFFLSLI</sequence>
<protein>
    <submittedName>
        <fullName evidence="3">Uncharacterized protein</fullName>
    </submittedName>
</protein>